<feature type="chain" id="PRO_5026776920" evidence="4">
    <location>
        <begin position="24"/>
        <end position="347"/>
    </location>
</feature>
<feature type="signal peptide" evidence="4">
    <location>
        <begin position="1"/>
        <end position="23"/>
    </location>
</feature>
<organism evidence="5">
    <name type="scientific">uncultured Acetobacteraceae bacterium</name>
    <dbReference type="NCBI Taxonomy" id="169975"/>
    <lineage>
        <taxon>Bacteria</taxon>
        <taxon>Pseudomonadati</taxon>
        <taxon>Pseudomonadota</taxon>
        <taxon>Alphaproteobacteria</taxon>
        <taxon>Acetobacterales</taxon>
        <taxon>Acetobacteraceae</taxon>
        <taxon>environmental samples</taxon>
    </lineage>
</organism>
<evidence type="ECO:0000313" key="5">
    <source>
        <dbReference type="EMBL" id="CAA9247664.1"/>
    </source>
</evidence>
<dbReference type="PANTHER" id="PTHR32347">
    <property type="entry name" value="EFFLUX SYSTEM COMPONENT YKNX-RELATED"/>
    <property type="match status" value="1"/>
</dbReference>
<name>A0A6J4IC05_9PROT</name>
<protein>
    <submittedName>
        <fullName evidence="5">Uncharacterized protein</fullName>
    </submittedName>
</protein>
<dbReference type="SUPFAM" id="SSF111369">
    <property type="entry name" value="HlyD-like secretion proteins"/>
    <property type="match status" value="1"/>
</dbReference>
<dbReference type="GO" id="GO:0030313">
    <property type="term" value="C:cell envelope"/>
    <property type="evidence" value="ECO:0007669"/>
    <property type="project" value="UniProtKB-SubCell"/>
</dbReference>
<keyword evidence="2 3" id="KW-0175">Coiled coil</keyword>
<gene>
    <name evidence="5" type="ORF">AVDCRST_MAG04-1931</name>
</gene>
<reference evidence="5" key="1">
    <citation type="submission" date="2020-02" db="EMBL/GenBank/DDBJ databases">
        <authorList>
            <person name="Meier V. D."/>
        </authorList>
    </citation>
    <scope>NUCLEOTIDE SEQUENCE</scope>
    <source>
        <strain evidence="5">AVDCRST_MAG04</strain>
    </source>
</reference>
<dbReference type="EMBL" id="CADCTL010000133">
    <property type="protein sequence ID" value="CAA9247664.1"/>
    <property type="molecule type" value="Genomic_DNA"/>
</dbReference>
<keyword evidence="4" id="KW-0732">Signal</keyword>
<dbReference type="Gene3D" id="2.40.30.170">
    <property type="match status" value="1"/>
</dbReference>
<dbReference type="AlphaFoldDB" id="A0A6J4IC05"/>
<evidence type="ECO:0000256" key="1">
    <source>
        <dbReference type="ARBA" id="ARBA00004196"/>
    </source>
</evidence>
<dbReference type="NCBIfam" id="TIGR02971">
    <property type="entry name" value="heterocyst_DevB"/>
    <property type="match status" value="1"/>
</dbReference>
<sequence>MKRRTLSVLALLSAGLGAGAVLAVTREAPGTSATPTPVAAPAEPPGVGALGRVEPASRIRKLTQPGGFAITRVGLLLVAEGDRVEAGQLLAELEDVAQKDASLAQAEASLEEAKANLAKTVAGGRPSELAAQRARIRSLAAQEEIARRDAARSEQLVPSGAGAAAIAERNRAAAARAAAERAEAEAQLETLTRPRPEDVALREALVSAAEAQVTRARAEAALSRIRAPIAGTVLRVYARPGDQVGTDGLLDLADLDRMDVVADVYETDLPRLRPGAEAEVIVPGEPRRYGATVREIGWLVRRTVQAGTDPVAAVDARTIEVRLALSDEGRDALKRRTNMQVQVAIRP</sequence>
<accession>A0A6J4IC05</accession>
<proteinExistence type="predicted"/>
<evidence type="ECO:0000256" key="4">
    <source>
        <dbReference type="SAM" id="SignalP"/>
    </source>
</evidence>
<dbReference type="InterPro" id="IPR050465">
    <property type="entry name" value="UPF0194_transport"/>
</dbReference>
<dbReference type="InterPro" id="IPR014315">
    <property type="entry name" value="ABC_heterocyst_DevB"/>
</dbReference>
<evidence type="ECO:0000256" key="3">
    <source>
        <dbReference type="SAM" id="Coils"/>
    </source>
</evidence>
<evidence type="ECO:0000256" key="2">
    <source>
        <dbReference type="ARBA" id="ARBA00023054"/>
    </source>
</evidence>
<dbReference type="PANTHER" id="PTHR32347:SF27">
    <property type="entry name" value="RND EFFLUX PUMP MEMBRANE FUSION PROTEIN BARREL-SANDWICH DOMAIN-CONTAINING PROTEIN"/>
    <property type="match status" value="1"/>
</dbReference>
<dbReference type="Gene3D" id="2.40.50.100">
    <property type="match status" value="2"/>
</dbReference>
<feature type="coiled-coil region" evidence="3">
    <location>
        <begin position="96"/>
        <end position="123"/>
    </location>
</feature>
<comment type="subcellular location">
    <subcellularLocation>
        <location evidence="1">Cell envelope</location>
    </subcellularLocation>
</comment>